<comment type="caution">
    <text evidence="3">The sequence shown here is derived from an EMBL/GenBank/DDBJ whole genome shotgun (WGS) entry which is preliminary data.</text>
</comment>
<name>A0ABS1J0T8_9FIRM</name>
<keyword evidence="2" id="KW-0472">Membrane</keyword>
<keyword evidence="4" id="KW-1185">Reference proteome</keyword>
<keyword evidence="2" id="KW-1133">Transmembrane helix</keyword>
<evidence type="ECO:0000313" key="4">
    <source>
        <dbReference type="Proteomes" id="UP000604730"/>
    </source>
</evidence>
<protein>
    <recommendedName>
        <fullName evidence="5">DUF308 domain-containing protein</fullName>
    </recommendedName>
</protein>
<keyword evidence="2" id="KW-0812">Transmembrane</keyword>
<organism evidence="3 4">
    <name type="scientific">Catonella massiliensis</name>
    <dbReference type="NCBI Taxonomy" id="2799636"/>
    <lineage>
        <taxon>Bacteria</taxon>
        <taxon>Bacillati</taxon>
        <taxon>Bacillota</taxon>
        <taxon>Clostridia</taxon>
        <taxon>Lachnospirales</taxon>
        <taxon>Lachnospiraceae</taxon>
        <taxon>Catonella</taxon>
    </lineage>
</organism>
<evidence type="ECO:0000256" key="2">
    <source>
        <dbReference type="SAM" id="Phobius"/>
    </source>
</evidence>
<dbReference type="RefSeq" id="WP_208429226.1">
    <property type="nucleotide sequence ID" value="NZ_JAEPRJ010000001.1"/>
</dbReference>
<proteinExistence type="predicted"/>
<reference evidence="3 4" key="1">
    <citation type="submission" date="2021-01" db="EMBL/GenBank/DDBJ databases">
        <title>Isolation and description of Catonella massiliensis sp. nov., a novel Catonella species, isolated from a stable periodontitis subject.</title>
        <authorList>
            <person name="Antezack A."/>
            <person name="Boxberger M."/>
            <person name="La Scola B."/>
            <person name="Monnet-Corti V."/>
        </authorList>
    </citation>
    <scope>NUCLEOTIDE SEQUENCE [LARGE SCALE GENOMIC DNA]</scope>
    <source>
        <strain evidence="3 4">Marseille-Q4567</strain>
    </source>
</reference>
<sequence>MKLSAKEKFSRIIDAMLYGDFTTKKYLYGIVLFTIATLVTGIMAVFGAGIWFGLSAMLVGVVDLIWWQSMTLTANDLKEQGSKERYLQEKKTKKLEKEKEKAEEKARKEEEKRLKNEPQSEVEKALGKAEEGAGENVGYRISSEEIKYVLKKYKAKKDHREIIIDSCESLGLKEAPAYIWADKKKYYFLILGDGEPLKLDYPLEYNLKLHYEVGVKANPDAEYKKFKGVSVVAIAFAPFLPDYYQKRTDTGTAFYKNLYRLGKDMYFTNTSAKNVFDITGADFEIKDDVTEDMRHGEDFKNAYKANILWRDGAITSNEYKNIITGLLSSLARADIRFDDFNRILEQMREYNFITKAYKDFYIDYRKKYREKMAK</sequence>
<dbReference type="Proteomes" id="UP000604730">
    <property type="component" value="Unassembled WGS sequence"/>
</dbReference>
<feature type="transmembrane region" description="Helical" evidence="2">
    <location>
        <begin position="26"/>
        <end position="44"/>
    </location>
</feature>
<accession>A0ABS1J0T8</accession>
<dbReference type="EMBL" id="JAEPRJ010000001">
    <property type="protein sequence ID" value="MBK5897762.1"/>
    <property type="molecule type" value="Genomic_DNA"/>
</dbReference>
<evidence type="ECO:0000256" key="1">
    <source>
        <dbReference type="SAM" id="MobiDB-lite"/>
    </source>
</evidence>
<evidence type="ECO:0000313" key="3">
    <source>
        <dbReference type="EMBL" id="MBK5897762.1"/>
    </source>
</evidence>
<feature type="region of interest" description="Disordered" evidence="1">
    <location>
        <begin position="88"/>
        <end position="128"/>
    </location>
</feature>
<evidence type="ECO:0008006" key="5">
    <source>
        <dbReference type="Google" id="ProtNLM"/>
    </source>
</evidence>
<gene>
    <name evidence="3" type="ORF">JJN12_08230</name>
</gene>